<feature type="chain" id="PRO_5006902304" evidence="2">
    <location>
        <begin position="19"/>
        <end position="395"/>
    </location>
</feature>
<evidence type="ECO:0000256" key="1">
    <source>
        <dbReference type="SAM" id="MobiDB-lite"/>
    </source>
</evidence>
<evidence type="ECO:0000256" key="2">
    <source>
        <dbReference type="SAM" id="SignalP"/>
    </source>
</evidence>
<evidence type="ECO:0000313" key="5">
    <source>
        <dbReference type="Proteomes" id="UP000054988"/>
    </source>
</evidence>
<sequence>MRILVLLAIALGLGNSRAYPTQRSLQDELNPYPTKPKLTFGADGTFKVTVFSDLHFGENPWDTWGPEHDANSVKLMKSVLQDEKPDYAVLNGDLITGENTFRENSTTLIDEIVGPLNDAKVPFSSTHGNHDNSHNITHMEEIEREQKVAPLSYTRAAPEGVGGTGGPGNYWVPVYATSEGLAAYCHVLIVSLLTAPVDLEPALILWFFDSRGGFEPGPDSSGVPDWVDESVAEWTSTETAAMNAAWGPAENRGALAFVHIPPHLIIDVQNKLDPAKNPGLNADELGRGSVQATSEGDSRKDDAFWKALNENVKNLHAVFSGHDHGDEWCAREPVRDVIFCFGKHSGYGGYTQPDWEYGVRNVLFSSPDPRKGVETWIRLEQGETRARIILDSNYS</sequence>
<dbReference type="GO" id="GO:0005737">
    <property type="term" value="C:cytoplasm"/>
    <property type="evidence" value="ECO:0007669"/>
    <property type="project" value="TreeGrafter"/>
</dbReference>
<proteinExistence type="predicted"/>
<dbReference type="EMBL" id="LATX01001272">
    <property type="protein sequence ID" value="KTB42929.1"/>
    <property type="molecule type" value="Genomic_DNA"/>
</dbReference>
<dbReference type="GO" id="GO:0016788">
    <property type="term" value="F:hydrolase activity, acting on ester bonds"/>
    <property type="evidence" value="ECO:0007669"/>
    <property type="project" value="TreeGrafter"/>
</dbReference>
<dbReference type="PANTHER" id="PTHR32440">
    <property type="entry name" value="PHOSPHATASE DCR2-RELATED-RELATED"/>
    <property type="match status" value="1"/>
</dbReference>
<feature type="signal peptide" evidence="2">
    <location>
        <begin position="1"/>
        <end position="18"/>
    </location>
</feature>
<dbReference type="InterPro" id="IPR004843">
    <property type="entry name" value="Calcineurin-like_PHP"/>
</dbReference>
<evidence type="ECO:0000259" key="3">
    <source>
        <dbReference type="Pfam" id="PF00149"/>
    </source>
</evidence>
<feature type="domain" description="Calcineurin-like phosphoesterase" evidence="3">
    <location>
        <begin position="46"/>
        <end position="141"/>
    </location>
</feature>
<dbReference type="CDD" id="cd07383">
    <property type="entry name" value="MPP_Dcr2"/>
    <property type="match status" value="1"/>
</dbReference>
<dbReference type="InterPro" id="IPR029052">
    <property type="entry name" value="Metallo-depent_PP-like"/>
</dbReference>
<gene>
    <name evidence="4" type="ORF">WG66_4479</name>
</gene>
<dbReference type="Gene3D" id="3.60.21.10">
    <property type="match status" value="1"/>
</dbReference>
<protein>
    <submittedName>
        <fullName evidence="4">Putative Metallo-dependent phosphatase</fullName>
    </submittedName>
</protein>
<accession>A0A0W0G305</accession>
<name>A0A0W0G305_MONRR</name>
<dbReference type="eggNOG" id="KOG1432">
    <property type="taxonomic scope" value="Eukaryota"/>
</dbReference>
<evidence type="ECO:0000313" key="4">
    <source>
        <dbReference type="EMBL" id="KTB42929.1"/>
    </source>
</evidence>
<feature type="region of interest" description="Disordered" evidence="1">
    <location>
        <begin position="277"/>
        <end position="298"/>
    </location>
</feature>
<reference evidence="4 5" key="1">
    <citation type="submission" date="2015-12" db="EMBL/GenBank/DDBJ databases">
        <title>Draft genome sequence of Moniliophthora roreri, the causal agent of frosty pod rot of cacao.</title>
        <authorList>
            <person name="Aime M.C."/>
            <person name="Diaz-Valderrama J.R."/>
            <person name="Kijpornyongpan T."/>
            <person name="Phillips-Mora W."/>
        </authorList>
    </citation>
    <scope>NUCLEOTIDE SEQUENCE [LARGE SCALE GENOMIC DNA]</scope>
    <source>
        <strain evidence="4 5">MCA 2952</strain>
    </source>
</reference>
<dbReference type="PANTHER" id="PTHR32440:SF11">
    <property type="entry name" value="METALLOPHOSPHOESTERASE DOMAIN-CONTAINING PROTEIN"/>
    <property type="match status" value="1"/>
</dbReference>
<keyword evidence="2" id="KW-0732">Signal</keyword>
<dbReference type="Pfam" id="PF00149">
    <property type="entry name" value="Metallophos"/>
    <property type="match status" value="1"/>
</dbReference>
<dbReference type="Proteomes" id="UP000054988">
    <property type="component" value="Unassembled WGS sequence"/>
</dbReference>
<comment type="caution">
    <text evidence="4">The sequence shown here is derived from an EMBL/GenBank/DDBJ whole genome shotgun (WGS) entry which is preliminary data.</text>
</comment>
<dbReference type="SUPFAM" id="SSF56300">
    <property type="entry name" value="Metallo-dependent phosphatases"/>
    <property type="match status" value="1"/>
</dbReference>
<dbReference type="AlphaFoldDB" id="A0A0W0G305"/>
<organism evidence="4 5">
    <name type="scientific">Moniliophthora roreri</name>
    <name type="common">Frosty pod rot fungus</name>
    <name type="synonym">Monilia roreri</name>
    <dbReference type="NCBI Taxonomy" id="221103"/>
    <lineage>
        <taxon>Eukaryota</taxon>
        <taxon>Fungi</taxon>
        <taxon>Dikarya</taxon>
        <taxon>Basidiomycota</taxon>
        <taxon>Agaricomycotina</taxon>
        <taxon>Agaricomycetes</taxon>
        <taxon>Agaricomycetidae</taxon>
        <taxon>Agaricales</taxon>
        <taxon>Marasmiineae</taxon>
        <taxon>Marasmiaceae</taxon>
        <taxon>Moniliophthora</taxon>
    </lineage>
</organism>